<evidence type="ECO:0000313" key="8">
    <source>
        <dbReference type="EMBL" id="ABR47534.1"/>
    </source>
</evidence>
<organism evidence="8 9">
    <name type="scientific">Alkaliphilus metalliredigens (strain QYMF)</name>
    <dbReference type="NCBI Taxonomy" id="293826"/>
    <lineage>
        <taxon>Bacteria</taxon>
        <taxon>Bacillati</taxon>
        <taxon>Bacillota</taxon>
        <taxon>Clostridia</taxon>
        <taxon>Peptostreptococcales</taxon>
        <taxon>Natronincolaceae</taxon>
        <taxon>Alkaliphilus</taxon>
    </lineage>
</organism>
<dbReference type="AlphaFoldDB" id="A6TMW6"/>
<feature type="domain" description="4Fe-4S ferredoxin-type" evidence="7">
    <location>
        <begin position="279"/>
        <end position="310"/>
    </location>
</feature>
<proteinExistence type="predicted"/>
<keyword evidence="3" id="KW-0479">Metal-binding</keyword>
<protein>
    <submittedName>
        <fullName evidence="8">4Fe-4S ferredoxin, iron-sulfur binding domain protein</fullName>
    </submittedName>
</protein>
<dbReference type="PROSITE" id="PS00198">
    <property type="entry name" value="4FE4S_FER_1"/>
    <property type="match status" value="2"/>
</dbReference>
<evidence type="ECO:0000256" key="6">
    <source>
        <dbReference type="ARBA" id="ARBA00023014"/>
    </source>
</evidence>
<gene>
    <name evidence="8" type="ordered locus">Amet_1332</name>
</gene>
<evidence type="ECO:0000313" key="9">
    <source>
        <dbReference type="Proteomes" id="UP000001572"/>
    </source>
</evidence>
<dbReference type="eggNOG" id="COG1148">
    <property type="taxonomic scope" value="Bacteria"/>
</dbReference>
<sequence length="358" mass="41062">MLTKYLVKKIMSERHAIVKGQYCLNVRNKKEKCRKCIEICPVEAIKQKETIIVIDKNSCNGCGICNVVCPSQALELSGLSKKIDNSKLDKKAILIGCQEHNEQMDIMFSCLNGIHAESIAALLLKLKEKDIYFNVIECKNCNIESDSFILENALKEAKKFIDSLKITINMELIYKKEHLPIYDETKLTRRELLSLITKKSGEITQDITNHMFIDSKEGNLNHREGLLNAIENLGEAIDENTLINESLFTTWDVNLNCDGCSFCQAICPWNSWQIEENEDQLVIKHSARTCRSCELCFKLCPNKAIERASCRLYYLQQDIIKREIHLISCSRCFTKYILKDNGVEVCPSCARSQIRRFV</sequence>
<dbReference type="eggNOG" id="COG1146">
    <property type="taxonomic scope" value="Bacteria"/>
</dbReference>
<dbReference type="RefSeq" id="WP_012062575.1">
    <property type="nucleotide sequence ID" value="NC_009633.1"/>
</dbReference>
<keyword evidence="5" id="KW-0408">Iron</keyword>
<accession>A6TMW6</accession>
<dbReference type="OrthoDB" id="9672at2"/>
<keyword evidence="1" id="KW-0813">Transport</keyword>
<evidence type="ECO:0000256" key="1">
    <source>
        <dbReference type="ARBA" id="ARBA00022448"/>
    </source>
</evidence>
<dbReference type="InterPro" id="IPR017900">
    <property type="entry name" value="4Fe4S_Fe_S_CS"/>
</dbReference>
<name>A6TMW6_ALKMQ</name>
<keyword evidence="6" id="KW-0411">Iron-sulfur</keyword>
<evidence type="ECO:0000259" key="7">
    <source>
        <dbReference type="PROSITE" id="PS51379"/>
    </source>
</evidence>
<dbReference type="Proteomes" id="UP000001572">
    <property type="component" value="Chromosome"/>
</dbReference>
<dbReference type="EMBL" id="CP000724">
    <property type="protein sequence ID" value="ABR47534.1"/>
    <property type="molecule type" value="Genomic_DNA"/>
</dbReference>
<keyword evidence="4" id="KW-0249">Electron transport</keyword>
<dbReference type="GO" id="GO:0051539">
    <property type="term" value="F:4 iron, 4 sulfur cluster binding"/>
    <property type="evidence" value="ECO:0007669"/>
    <property type="project" value="UniProtKB-KW"/>
</dbReference>
<evidence type="ECO:0000256" key="5">
    <source>
        <dbReference type="ARBA" id="ARBA00023004"/>
    </source>
</evidence>
<dbReference type="PANTHER" id="PTHR42859:SF10">
    <property type="entry name" value="DIMETHYLSULFOXIDE REDUCTASE CHAIN B"/>
    <property type="match status" value="1"/>
</dbReference>
<dbReference type="Pfam" id="PF12837">
    <property type="entry name" value="Fer4_6"/>
    <property type="match status" value="1"/>
</dbReference>
<dbReference type="Pfam" id="PF12838">
    <property type="entry name" value="Fer4_7"/>
    <property type="match status" value="1"/>
</dbReference>
<dbReference type="KEGG" id="amt:Amet_1332"/>
<dbReference type="InterPro" id="IPR017896">
    <property type="entry name" value="4Fe4S_Fe-S-bd"/>
</dbReference>
<feature type="domain" description="4Fe-4S ferredoxin-type" evidence="7">
    <location>
        <begin position="50"/>
        <end position="79"/>
    </location>
</feature>
<keyword evidence="9" id="KW-1185">Reference proteome</keyword>
<keyword evidence="2" id="KW-0004">4Fe-4S</keyword>
<dbReference type="SUPFAM" id="SSF54862">
    <property type="entry name" value="4Fe-4S ferredoxins"/>
    <property type="match status" value="2"/>
</dbReference>
<dbReference type="InterPro" id="IPR050294">
    <property type="entry name" value="RnfB_subfamily"/>
</dbReference>
<feature type="domain" description="4Fe-4S ferredoxin-type" evidence="7">
    <location>
        <begin position="247"/>
        <end position="277"/>
    </location>
</feature>
<dbReference type="STRING" id="293826.Amet_1332"/>
<dbReference type="GO" id="GO:0046872">
    <property type="term" value="F:metal ion binding"/>
    <property type="evidence" value="ECO:0007669"/>
    <property type="project" value="UniProtKB-KW"/>
</dbReference>
<dbReference type="Gene3D" id="3.30.70.20">
    <property type="match status" value="2"/>
</dbReference>
<reference evidence="9" key="1">
    <citation type="journal article" date="2016" name="Genome Announc.">
        <title>Complete genome sequence of Alkaliphilus metalliredigens strain QYMF, an alkaliphilic and metal-reducing bacterium isolated from borax-contaminated leachate ponds.</title>
        <authorList>
            <person name="Hwang C."/>
            <person name="Copeland A."/>
            <person name="Lucas S."/>
            <person name="Lapidus A."/>
            <person name="Barry K."/>
            <person name="Detter J.C."/>
            <person name="Glavina Del Rio T."/>
            <person name="Hammon N."/>
            <person name="Israni S."/>
            <person name="Dalin E."/>
            <person name="Tice H."/>
            <person name="Pitluck S."/>
            <person name="Chertkov O."/>
            <person name="Brettin T."/>
            <person name="Bruce D."/>
            <person name="Han C."/>
            <person name="Schmutz J."/>
            <person name="Larimer F."/>
            <person name="Land M.L."/>
            <person name="Hauser L."/>
            <person name="Kyrpides N."/>
            <person name="Mikhailova N."/>
            <person name="Ye Q."/>
            <person name="Zhou J."/>
            <person name="Richardson P."/>
            <person name="Fields M.W."/>
        </authorList>
    </citation>
    <scope>NUCLEOTIDE SEQUENCE [LARGE SCALE GENOMIC DNA]</scope>
    <source>
        <strain evidence="9">QYMF</strain>
    </source>
</reference>
<dbReference type="PROSITE" id="PS51379">
    <property type="entry name" value="4FE4S_FER_2"/>
    <property type="match status" value="3"/>
</dbReference>
<evidence type="ECO:0000256" key="2">
    <source>
        <dbReference type="ARBA" id="ARBA00022485"/>
    </source>
</evidence>
<evidence type="ECO:0000256" key="4">
    <source>
        <dbReference type="ARBA" id="ARBA00022982"/>
    </source>
</evidence>
<evidence type="ECO:0000256" key="3">
    <source>
        <dbReference type="ARBA" id="ARBA00022723"/>
    </source>
</evidence>
<dbReference type="PANTHER" id="PTHR42859">
    <property type="entry name" value="OXIDOREDUCTASE"/>
    <property type="match status" value="1"/>
</dbReference>
<dbReference type="HOGENOM" id="CLU_048087_0_0_9"/>